<dbReference type="EMBL" id="FPAV01000011">
    <property type="protein sequence ID" value="SFU06334.1"/>
    <property type="molecule type" value="Genomic_DNA"/>
</dbReference>
<dbReference type="RefSeq" id="WP_244156911.1">
    <property type="nucleotide sequence ID" value="NZ_FONC01000010.1"/>
</dbReference>
<evidence type="ECO:0000313" key="1">
    <source>
        <dbReference type="EMBL" id="SFR25072.1"/>
    </source>
</evidence>
<dbReference type="Proteomes" id="UP000198760">
    <property type="component" value="Unassembled WGS sequence"/>
</dbReference>
<sequence>MTPEIFKKEIHDIFNKFTGIRIIFIVRIEDGYSLKLSKIDAAAMPKILDGFKRKLSEDIIRE</sequence>
<dbReference type="Proteomes" id="UP000199173">
    <property type="component" value="Unassembled WGS sequence"/>
</dbReference>
<dbReference type="AlphaFoldDB" id="A0AAX2EY64"/>
<accession>A0AAX2EY64</accession>
<evidence type="ECO:0000313" key="2">
    <source>
        <dbReference type="EMBL" id="SFU06334.1"/>
    </source>
</evidence>
<gene>
    <name evidence="2" type="ORF">SAMN03159428_03809</name>
    <name evidence="1" type="ORF">SAMN03159514_04536</name>
</gene>
<comment type="caution">
    <text evidence="1">The sequence shown here is derived from an EMBL/GenBank/DDBJ whole genome shotgun (WGS) entry which is preliminary data.</text>
</comment>
<organism evidence="1 4">
    <name type="scientific">Kosakonia radicincitans</name>
    <dbReference type="NCBI Taxonomy" id="283686"/>
    <lineage>
        <taxon>Bacteria</taxon>
        <taxon>Pseudomonadati</taxon>
        <taxon>Pseudomonadota</taxon>
        <taxon>Gammaproteobacteria</taxon>
        <taxon>Enterobacterales</taxon>
        <taxon>Enterobacteriaceae</taxon>
        <taxon>Kosakonia</taxon>
    </lineage>
</organism>
<keyword evidence="3" id="KW-1185">Reference proteome</keyword>
<name>A0AAX2EY64_9ENTR</name>
<dbReference type="EMBL" id="FOYJ01000013">
    <property type="protein sequence ID" value="SFR25072.1"/>
    <property type="molecule type" value="Genomic_DNA"/>
</dbReference>
<reference evidence="3 4" key="1">
    <citation type="submission" date="2016-10" db="EMBL/GenBank/DDBJ databases">
        <authorList>
            <person name="Varghese N."/>
            <person name="Submissions S."/>
        </authorList>
    </citation>
    <scope>NUCLEOTIDE SEQUENCE [LARGE SCALE GENOMIC DNA]</scope>
    <source>
        <strain evidence="2 3">NFIX06</strain>
        <strain evidence="1 4">NFIX08</strain>
    </source>
</reference>
<protein>
    <submittedName>
        <fullName evidence="1">Uncharacterized protein</fullName>
    </submittedName>
</protein>
<proteinExistence type="predicted"/>
<evidence type="ECO:0000313" key="4">
    <source>
        <dbReference type="Proteomes" id="UP000199173"/>
    </source>
</evidence>
<evidence type="ECO:0000313" key="3">
    <source>
        <dbReference type="Proteomes" id="UP000198760"/>
    </source>
</evidence>